<keyword evidence="6" id="KW-0408">Iron</keyword>
<name>A0A7H0LG02_9SPHN</name>
<proteinExistence type="inferred from homology"/>
<comment type="subcellular location">
    <subcellularLocation>
        <location evidence="1 11">Cell outer membrane</location>
        <topology evidence="1 11">Multi-pass membrane protein</topology>
    </subcellularLocation>
</comment>
<comment type="similarity">
    <text evidence="11 12">Belongs to the TonB-dependent receptor family.</text>
</comment>
<keyword evidence="5 11" id="KW-0812">Transmembrane</keyword>
<evidence type="ECO:0000256" key="5">
    <source>
        <dbReference type="ARBA" id="ARBA00022692"/>
    </source>
</evidence>
<evidence type="ECO:0000259" key="14">
    <source>
        <dbReference type="Pfam" id="PF00593"/>
    </source>
</evidence>
<keyword evidence="10 11" id="KW-0998">Cell outer membrane</keyword>
<evidence type="ECO:0000256" key="8">
    <source>
        <dbReference type="ARBA" id="ARBA00023077"/>
    </source>
</evidence>
<evidence type="ECO:0000256" key="7">
    <source>
        <dbReference type="ARBA" id="ARBA00023065"/>
    </source>
</evidence>
<organism evidence="16 17">
    <name type="scientific">Sphingomonas alpina</name>
    <dbReference type="NCBI Taxonomy" id="653931"/>
    <lineage>
        <taxon>Bacteria</taxon>
        <taxon>Pseudomonadati</taxon>
        <taxon>Pseudomonadota</taxon>
        <taxon>Alphaproteobacteria</taxon>
        <taxon>Sphingomonadales</taxon>
        <taxon>Sphingomonadaceae</taxon>
        <taxon>Sphingomonas</taxon>
    </lineage>
</organism>
<evidence type="ECO:0000256" key="3">
    <source>
        <dbReference type="ARBA" id="ARBA00022452"/>
    </source>
</evidence>
<keyword evidence="8 12" id="KW-0798">TonB box</keyword>
<evidence type="ECO:0000256" key="2">
    <source>
        <dbReference type="ARBA" id="ARBA00022448"/>
    </source>
</evidence>
<evidence type="ECO:0000256" key="10">
    <source>
        <dbReference type="ARBA" id="ARBA00023237"/>
    </source>
</evidence>
<protein>
    <submittedName>
        <fullName evidence="16">TonB-dependent receptor</fullName>
    </submittedName>
</protein>
<dbReference type="InterPro" id="IPR000531">
    <property type="entry name" value="Beta-barrel_TonB"/>
</dbReference>
<evidence type="ECO:0000256" key="9">
    <source>
        <dbReference type="ARBA" id="ARBA00023136"/>
    </source>
</evidence>
<dbReference type="SUPFAM" id="SSF56935">
    <property type="entry name" value="Porins"/>
    <property type="match status" value="1"/>
</dbReference>
<feature type="region of interest" description="Disordered" evidence="13">
    <location>
        <begin position="1"/>
        <end position="33"/>
    </location>
</feature>
<keyword evidence="4" id="KW-0410">Iron transport</keyword>
<feature type="domain" description="TonB-dependent receptor plug" evidence="15">
    <location>
        <begin position="49"/>
        <end position="158"/>
    </location>
</feature>
<evidence type="ECO:0000256" key="13">
    <source>
        <dbReference type="SAM" id="MobiDB-lite"/>
    </source>
</evidence>
<dbReference type="InterPro" id="IPR012910">
    <property type="entry name" value="Plug_dom"/>
</dbReference>
<gene>
    <name evidence="16" type="ORF">H3Z74_17920</name>
</gene>
<evidence type="ECO:0000256" key="4">
    <source>
        <dbReference type="ARBA" id="ARBA00022496"/>
    </source>
</evidence>
<keyword evidence="7" id="KW-0406">Ion transport</keyword>
<keyword evidence="16" id="KW-0675">Receptor</keyword>
<keyword evidence="17" id="KW-1185">Reference proteome</keyword>
<evidence type="ECO:0000256" key="6">
    <source>
        <dbReference type="ARBA" id="ARBA00023004"/>
    </source>
</evidence>
<sequence length="768" mass="84352">MSSTAALAQTAPDASQAPAAAPETPQADAGDTGGMADIVVTAQRRSENLQKVPLAVSAFTAQELDLRQVSRTLDLIAYVPNLIGHNNTALGTANAYTLRGLGNTESIATFDVPVGTYVDDVYLSRQGANNFSFFDVERVEVLRGPQGTLFGRNTTGGAINVVMKKPGEEFKGFAEAGYGRYNRAQLRGSVDIPIIAEKLLTKVSAYFTDGDGYVYNQTTGQRLNGDRSWGVRGAIRGLLSDSVTWDLSSDYTYANGSNLVNFYRDSDKKRIDFTKLRTDKPLGGIVSPDLADNTLGNTARSYSFISNLQVEAGAATINFITGYRHLYQEYVTDSADSRNIASVLYNDYDYISSNPGTTTVLANDSYHQQFTQEIKITGKAFGGVLDYVGGFYYLNEKNRTIFANVNVPLTGSPTVTQDRTVNNGTEAYAGYAQFDLHPIKPLTLTAGIRYTDEFKDIQFAPNPNSLPRSGANNQPFSTIDVTNAGIPVTQRARVWTPRFAINYQIDPDVMLFVSATKGFKSGGWNARANYAALAVPFTRETIWSYEAGIRSEFFNRHLRVNLTGFSYVDRDFQLPAGYLDPVTNTILYLTRNFADLKNYGLEGEINVVPVKGLNIYWSFGIQKARYENLNPAVYAQVARCKAGIIANNCNAGIVTPTGEVAEPVRVPRFSSTLGANYTFHLNDTVSLVPSAAWEYTDGSWVATSADPRGYQNAHSLFNFGLSLRSSALKASLTAECTNCLDKTIKTSFLIYPYLNEPGRWMLRLRKDF</sequence>
<dbReference type="InterPro" id="IPR036942">
    <property type="entry name" value="Beta-barrel_TonB_sf"/>
</dbReference>
<evidence type="ECO:0000259" key="15">
    <source>
        <dbReference type="Pfam" id="PF07715"/>
    </source>
</evidence>
<dbReference type="RefSeq" id="WP_187760933.1">
    <property type="nucleotide sequence ID" value="NZ_CP061038.1"/>
</dbReference>
<dbReference type="Pfam" id="PF07715">
    <property type="entry name" value="Plug"/>
    <property type="match status" value="1"/>
</dbReference>
<dbReference type="KEGG" id="spap:H3Z74_17920"/>
<dbReference type="Gene3D" id="2.40.170.20">
    <property type="entry name" value="TonB-dependent receptor, beta-barrel domain"/>
    <property type="match status" value="1"/>
</dbReference>
<keyword evidence="2 11" id="KW-0813">Transport</keyword>
<reference evidence="16 17" key="1">
    <citation type="submission" date="2020-09" db="EMBL/GenBank/DDBJ databases">
        <title>Sphingomonas sp., a new species isolated from pork steak.</title>
        <authorList>
            <person name="Heidler von Heilborn D."/>
        </authorList>
    </citation>
    <scope>NUCLEOTIDE SEQUENCE [LARGE SCALE GENOMIC DNA]</scope>
    <source>
        <strain evidence="17">S8-3T</strain>
    </source>
</reference>
<dbReference type="PROSITE" id="PS52016">
    <property type="entry name" value="TONB_DEPENDENT_REC_3"/>
    <property type="match status" value="1"/>
</dbReference>
<dbReference type="GO" id="GO:0009279">
    <property type="term" value="C:cell outer membrane"/>
    <property type="evidence" value="ECO:0007669"/>
    <property type="project" value="UniProtKB-SubCell"/>
</dbReference>
<evidence type="ECO:0000313" key="17">
    <source>
        <dbReference type="Proteomes" id="UP000516148"/>
    </source>
</evidence>
<evidence type="ECO:0000256" key="11">
    <source>
        <dbReference type="PROSITE-ProRule" id="PRU01360"/>
    </source>
</evidence>
<dbReference type="PANTHER" id="PTHR32552">
    <property type="entry name" value="FERRICHROME IRON RECEPTOR-RELATED"/>
    <property type="match status" value="1"/>
</dbReference>
<evidence type="ECO:0000256" key="1">
    <source>
        <dbReference type="ARBA" id="ARBA00004571"/>
    </source>
</evidence>
<dbReference type="Pfam" id="PF00593">
    <property type="entry name" value="TonB_dep_Rec_b-barrel"/>
    <property type="match status" value="1"/>
</dbReference>
<accession>A0A7H0LG02</accession>
<dbReference type="Proteomes" id="UP000516148">
    <property type="component" value="Chromosome"/>
</dbReference>
<dbReference type="AlphaFoldDB" id="A0A7H0LG02"/>
<feature type="domain" description="TonB-dependent receptor-like beta-barrel" evidence="14">
    <location>
        <begin position="267"/>
        <end position="738"/>
    </location>
</feature>
<dbReference type="EMBL" id="CP061038">
    <property type="protein sequence ID" value="QNQ08605.1"/>
    <property type="molecule type" value="Genomic_DNA"/>
</dbReference>
<feature type="compositionally biased region" description="Low complexity" evidence="13">
    <location>
        <begin position="8"/>
        <end position="29"/>
    </location>
</feature>
<dbReference type="InterPro" id="IPR039426">
    <property type="entry name" value="TonB-dep_rcpt-like"/>
</dbReference>
<dbReference type="GO" id="GO:0006826">
    <property type="term" value="P:iron ion transport"/>
    <property type="evidence" value="ECO:0007669"/>
    <property type="project" value="UniProtKB-KW"/>
</dbReference>
<evidence type="ECO:0000313" key="16">
    <source>
        <dbReference type="EMBL" id="QNQ08605.1"/>
    </source>
</evidence>
<dbReference type="PANTHER" id="PTHR32552:SF81">
    <property type="entry name" value="TONB-DEPENDENT OUTER MEMBRANE RECEPTOR"/>
    <property type="match status" value="1"/>
</dbReference>
<keyword evidence="3 11" id="KW-1134">Transmembrane beta strand</keyword>
<keyword evidence="9 11" id="KW-0472">Membrane</keyword>
<evidence type="ECO:0000256" key="12">
    <source>
        <dbReference type="RuleBase" id="RU003357"/>
    </source>
</evidence>